<protein>
    <recommendedName>
        <fullName evidence="3">F-box protein</fullName>
    </recommendedName>
</protein>
<proteinExistence type="predicted"/>
<sequence>MAACYAALAIRELVDQICDEIMSHPSPLHPCFSRPKDFLASPSARSTCAALARSGKIFTESASCALWKRQNCLEPFLRLFPSDLLRPPTTSDAQKAAGDTTVWKLLRPLNTTDFARPSIYAFRVRELFFDSPAWEPVSHAISIISMCSPGSFLLPRLRVLTIISPHEPPEVTTLRTFFPPTLKRVNLSWKATIATTSILAVLGELCPDLTDVHIFFLADADDALAGATVSHAVCTLHHLVSVSICAPLVKAVLHLGQLSTLTTLSLRALSFAIHPIPSTSCSLFRFLRDLTLSNMGIEQATAFLLLCCSSPLSSFRTPLLHYSDASTPAQVEALYDALVVACAPGSLQTLELQLNGVAIAAQPMTMDKSMLSKLTRFSNLTTLIISGPFAFDLNDDDVFELVVAWPSMTHLDFSPDYACDIPPSVTLQSLQTLAERCTQLSSLSLNLDATAIPSPPPRRIVNHSLSDISVCSSSNISDPVAVARFLAGLCPNLDTIWTAIDNTEEVEDDWDAVAIERHERWKQVERLLPASLWVGL</sequence>
<dbReference type="InterPro" id="IPR032675">
    <property type="entry name" value="LRR_dom_sf"/>
</dbReference>
<dbReference type="AlphaFoldDB" id="A0AAW0EDG0"/>
<dbReference type="SUPFAM" id="SSF52047">
    <property type="entry name" value="RNI-like"/>
    <property type="match status" value="1"/>
</dbReference>
<keyword evidence="2" id="KW-1185">Reference proteome</keyword>
<dbReference type="EMBL" id="JAWWNJ010000002">
    <property type="protein sequence ID" value="KAK7062444.1"/>
    <property type="molecule type" value="Genomic_DNA"/>
</dbReference>
<evidence type="ECO:0008006" key="3">
    <source>
        <dbReference type="Google" id="ProtNLM"/>
    </source>
</evidence>
<evidence type="ECO:0000313" key="1">
    <source>
        <dbReference type="EMBL" id="KAK7062444.1"/>
    </source>
</evidence>
<reference evidence="1 2" key="1">
    <citation type="journal article" date="2024" name="J Genomics">
        <title>Draft genome sequencing and assembly of Favolaschia claudopus CIRM-BRFM 2984 isolated from oak limbs.</title>
        <authorList>
            <person name="Navarro D."/>
            <person name="Drula E."/>
            <person name="Chaduli D."/>
            <person name="Cazenave R."/>
            <person name="Ahrendt S."/>
            <person name="Wang J."/>
            <person name="Lipzen A."/>
            <person name="Daum C."/>
            <person name="Barry K."/>
            <person name="Grigoriev I.V."/>
            <person name="Favel A."/>
            <person name="Rosso M.N."/>
            <person name="Martin F."/>
        </authorList>
    </citation>
    <scope>NUCLEOTIDE SEQUENCE [LARGE SCALE GENOMIC DNA]</scope>
    <source>
        <strain evidence="1 2">CIRM-BRFM 2984</strain>
    </source>
</reference>
<name>A0AAW0EDG0_9AGAR</name>
<evidence type="ECO:0000313" key="2">
    <source>
        <dbReference type="Proteomes" id="UP001362999"/>
    </source>
</evidence>
<gene>
    <name evidence="1" type="ORF">R3P38DRAFT_3251741</name>
</gene>
<accession>A0AAW0EDG0</accession>
<comment type="caution">
    <text evidence="1">The sequence shown here is derived from an EMBL/GenBank/DDBJ whole genome shotgun (WGS) entry which is preliminary data.</text>
</comment>
<dbReference type="Proteomes" id="UP001362999">
    <property type="component" value="Unassembled WGS sequence"/>
</dbReference>
<dbReference type="Gene3D" id="3.80.10.10">
    <property type="entry name" value="Ribonuclease Inhibitor"/>
    <property type="match status" value="1"/>
</dbReference>
<organism evidence="1 2">
    <name type="scientific">Favolaschia claudopus</name>
    <dbReference type="NCBI Taxonomy" id="2862362"/>
    <lineage>
        <taxon>Eukaryota</taxon>
        <taxon>Fungi</taxon>
        <taxon>Dikarya</taxon>
        <taxon>Basidiomycota</taxon>
        <taxon>Agaricomycotina</taxon>
        <taxon>Agaricomycetes</taxon>
        <taxon>Agaricomycetidae</taxon>
        <taxon>Agaricales</taxon>
        <taxon>Marasmiineae</taxon>
        <taxon>Mycenaceae</taxon>
        <taxon>Favolaschia</taxon>
    </lineage>
</organism>